<accession>A0ACA9U718</accession>
<evidence type="ECO:0000313" key="1">
    <source>
        <dbReference type="EMBL" id="CAG9949105.1"/>
    </source>
</evidence>
<comment type="caution">
    <text evidence="1">The sequence shown here is derived from an EMBL/GenBank/DDBJ whole genome shotgun (WGS) entry which is preliminary data.</text>
</comment>
<sequence length="577" mass="65062">MAAVRRRASRLVILTGVALLVVLFHHLIRSSSSSSSSSFSSSSSSSFSRVPPPADFIPSSFNWSAAKQFYPPDVIKSLPKGKPRKLPAVQAPRSAFTNPDHPDPRRDDVLRVFKRSYNAYRDHAWLRDELKPVSGGGRTSFGGWAATLIDSLDTLLIMGLDAEFREASDAIAAIDFSKTRDTAVNLFEMTIRHLGGLISAYELSGEERMLHKALEVGEMLYVAFDTPNRLPGFWLNFDNARQGRQVAGVHDPVASPASLCLEFTRLSQLTGDPKFYDATDRVTRVLERMQEDTGIPGLWPVFVDFQNEVARSSVFSIGGQADSLYEYLPKMHVLLGGVDETYKKMYLRSMEVVKEHLLFRPMLPNGEDILFVGDARLGKDKIRLIPDGQHLSCFAGGMFGLGGKVFGAKDHVSIGERLTRGCGWAYSQFPTGLMPELFTMFPCETLDECEWDEHTWRMQGDQQIGKGWKSVRDPRYILRPEAIESIFLLYRMTGEDDLREMAWEMFQSIVRSTETKLAYSAIKNVRVRGETVKEDSMESFWMAETLKYFYLIFSPPDLISLDDFVFSTEAHPFKRPG</sequence>
<reference evidence="1" key="2">
    <citation type="submission" date="2021-10" db="EMBL/GenBank/DDBJ databases">
        <authorList>
            <person name="Piombo E."/>
        </authorList>
    </citation>
    <scope>NUCLEOTIDE SEQUENCE</scope>
</reference>
<dbReference type="Proteomes" id="UP000836387">
    <property type="component" value="Unassembled WGS sequence"/>
</dbReference>
<keyword evidence="2" id="KW-1185">Reference proteome</keyword>
<name>A0ACA9U718_BIOOC</name>
<dbReference type="EMBL" id="CADEHS020000055">
    <property type="protein sequence ID" value="CAG9949105.1"/>
    <property type="molecule type" value="Genomic_DNA"/>
</dbReference>
<gene>
    <name evidence="1" type="ORF">CRV2_00014409</name>
</gene>
<organism evidence="1 2">
    <name type="scientific">Clonostachys rosea f. rosea IK726</name>
    <dbReference type="NCBI Taxonomy" id="1349383"/>
    <lineage>
        <taxon>Eukaryota</taxon>
        <taxon>Fungi</taxon>
        <taxon>Dikarya</taxon>
        <taxon>Ascomycota</taxon>
        <taxon>Pezizomycotina</taxon>
        <taxon>Sordariomycetes</taxon>
        <taxon>Hypocreomycetidae</taxon>
        <taxon>Hypocreales</taxon>
        <taxon>Bionectriaceae</taxon>
        <taxon>Clonostachys</taxon>
    </lineage>
</organism>
<protein>
    <submittedName>
        <fullName evidence="1">Uncharacterized protein</fullName>
    </submittedName>
</protein>
<evidence type="ECO:0000313" key="2">
    <source>
        <dbReference type="Proteomes" id="UP000836387"/>
    </source>
</evidence>
<proteinExistence type="predicted"/>
<reference evidence="1" key="1">
    <citation type="submission" date="2020-04" db="EMBL/GenBank/DDBJ databases">
        <authorList>
            <person name="Broberg M."/>
        </authorList>
    </citation>
    <scope>NUCLEOTIDE SEQUENCE</scope>
</reference>